<dbReference type="SUPFAM" id="SSF46785">
    <property type="entry name" value="Winged helix' DNA-binding domain"/>
    <property type="match status" value="1"/>
</dbReference>
<proteinExistence type="inferred from homology"/>
<dbReference type="InterPro" id="IPR043135">
    <property type="entry name" value="Fur_C"/>
</dbReference>
<dbReference type="RefSeq" id="WP_345716571.1">
    <property type="nucleotide sequence ID" value="NZ_BAABFP010000005.1"/>
</dbReference>
<evidence type="ECO:0000256" key="2">
    <source>
        <dbReference type="ARBA" id="ARBA00022491"/>
    </source>
</evidence>
<dbReference type="InterPro" id="IPR036388">
    <property type="entry name" value="WH-like_DNA-bd_sf"/>
</dbReference>
<dbReference type="Gene3D" id="3.30.1490.190">
    <property type="match status" value="1"/>
</dbReference>
<keyword evidence="3" id="KW-0862">Zinc</keyword>
<reference evidence="8" key="1">
    <citation type="journal article" date="2019" name="Int. J. Syst. Evol. Microbiol.">
        <title>The Global Catalogue of Microorganisms (GCM) 10K type strain sequencing project: providing services to taxonomists for standard genome sequencing and annotation.</title>
        <authorList>
            <consortium name="The Broad Institute Genomics Platform"/>
            <consortium name="The Broad Institute Genome Sequencing Center for Infectious Disease"/>
            <person name="Wu L."/>
            <person name="Ma J."/>
        </authorList>
    </citation>
    <scope>NUCLEOTIDE SEQUENCE [LARGE SCALE GENOMIC DNA]</scope>
    <source>
        <strain evidence="8">KACC 14249</strain>
    </source>
</reference>
<sequence>MSDHQHEHRQDAEAAVERAAALLRARGDRMTGPRRVVITALAARRAHLTADQVVSAVAEQDASVHRASVYRTLETLSQLGVVQHVHVGHGTTTYHLAGTEAHLHAQCESCGTVLDLSGALLDEVAAQVLAEHGFALDPSHVALSGSCADCREQQ</sequence>
<keyword evidence="5" id="KW-0238">DNA-binding</keyword>
<evidence type="ECO:0000313" key="7">
    <source>
        <dbReference type="EMBL" id="MFC6005693.1"/>
    </source>
</evidence>
<evidence type="ECO:0000256" key="3">
    <source>
        <dbReference type="ARBA" id="ARBA00022833"/>
    </source>
</evidence>
<dbReference type="EMBL" id="JBHSRD010000002">
    <property type="protein sequence ID" value="MFC6005693.1"/>
    <property type="molecule type" value="Genomic_DNA"/>
</dbReference>
<accession>A0ABW1JAE1</accession>
<dbReference type="Gene3D" id="1.10.10.10">
    <property type="entry name" value="Winged helix-like DNA-binding domain superfamily/Winged helix DNA-binding domain"/>
    <property type="match status" value="1"/>
</dbReference>
<name>A0ABW1JAE1_9ACTN</name>
<protein>
    <submittedName>
        <fullName evidence="7">Fur family transcriptional regulator</fullName>
    </submittedName>
</protein>
<evidence type="ECO:0000256" key="5">
    <source>
        <dbReference type="ARBA" id="ARBA00023125"/>
    </source>
</evidence>
<evidence type="ECO:0000256" key="4">
    <source>
        <dbReference type="ARBA" id="ARBA00023015"/>
    </source>
</evidence>
<organism evidence="7 8">
    <name type="scientific">Angustibacter luteus</name>
    <dbReference type="NCBI Taxonomy" id="658456"/>
    <lineage>
        <taxon>Bacteria</taxon>
        <taxon>Bacillati</taxon>
        <taxon>Actinomycetota</taxon>
        <taxon>Actinomycetes</taxon>
        <taxon>Kineosporiales</taxon>
        <taxon>Kineosporiaceae</taxon>
    </lineage>
</organism>
<keyword evidence="2" id="KW-0678">Repressor</keyword>
<comment type="similarity">
    <text evidence="1">Belongs to the Fur family.</text>
</comment>
<comment type="caution">
    <text evidence="7">The sequence shown here is derived from an EMBL/GenBank/DDBJ whole genome shotgun (WGS) entry which is preliminary data.</text>
</comment>
<keyword evidence="8" id="KW-1185">Reference proteome</keyword>
<dbReference type="InterPro" id="IPR036390">
    <property type="entry name" value="WH_DNA-bd_sf"/>
</dbReference>
<dbReference type="CDD" id="cd07153">
    <property type="entry name" value="Fur_like"/>
    <property type="match status" value="1"/>
</dbReference>
<evidence type="ECO:0000256" key="1">
    <source>
        <dbReference type="ARBA" id="ARBA00007957"/>
    </source>
</evidence>
<dbReference type="PANTHER" id="PTHR33202">
    <property type="entry name" value="ZINC UPTAKE REGULATION PROTEIN"/>
    <property type="match status" value="1"/>
</dbReference>
<keyword evidence="6" id="KW-0804">Transcription</keyword>
<keyword evidence="4" id="KW-0805">Transcription regulation</keyword>
<evidence type="ECO:0000313" key="8">
    <source>
        <dbReference type="Proteomes" id="UP001596189"/>
    </source>
</evidence>
<dbReference type="Proteomes" id="UP001596189">
    <property type="component" value="Unassembled WGS sequence"/>
</dbReference>
<dbReference type="PANTHER" id="PTHR33202:SF7">
    <property type="entry name" value="FERRIC UPTAKE REGULATION PROTEIN"/>
    <property type="match status" value="1"/>
</dbReference>
<dbReference type="InterPro" id="IPR002481">
    <property type="entry name" value="FUR"/>
</dbReference>
<dbReference type="Pfam" id="PF01475">
    <property type="entry name" value="FUR"/>
    <property type="match status" value="1"/>
</dbReference>
<evidence type="ECO:0000256" key="6">
    <source>
        <dbReference type="ARBA" id="ARBA00023163"/>
    </source>
</evidence>
<gene>
    <name evidence="7" type="ORF">ACFQDO_00995</name>
</gene>